<organism evidence="1 2">
    <name type="scientific">Methylomonas rivi</name>
    <dbReference type="NCBI Taxonomy" id="2952226"/>
    <lineage>
        <taxon>Bacteria</taxon>
        <taxon>Pseudomonadati</taxon>
        <taxon>Pseudomonadota</taxon>
        <taxon>Gammaproteobacteria</taxon>
        <taxon>Methylococcales</taxon>
        <taxon>Methylococcaceae</taxon>
        <taxon>Methylomonas</taxon>
    </lineage>
</organism>
<dbReference type="EMBL" id="JANIBK010000046">
    <property type="protein sequence ID" value="MCQ8128872.1"/>
    <property type="molecule type" value="Genomic_DNA"/>
</dbReference>
<proteinExistence type="predicted"/>
<gene>
    <name evidence="1" type="ORF">NP596_10425</name>
</gene>
<sequence>MLLEDLDKQGLTFITNVLGETSEKGVWAYRGDLVLIQGSFREGSTTDRKPPELLLHQTAVLAGSDKFIFLNGLFGELQHISIFLENYKQFLSPDTVTLFYVENIETAMQIELEGVTFRLLPYKEGMVWNETMETVYIEKADLKGQSAEDKVVTVYEAAKSYKAKGETLSFEDALAKTIVVKKSAAVGPV</sequence>
<name>A0ABT1U4U1_9GAMM</name>
<evidence type="ECO:0000313" key="1">
    <source>
        <dbReference type="EMBL" id="MCQ8128872.1"/>
    </source>
</evidence>
<keyword evidence="2" id="KW-1185">Reference proteome</keyword>
<dbReference type="RefSeq" id="WP_256615291.1">
    <property type="nucleotide sequence ID" value="NZ_JANIBK010000046.1"/>
</dbReference>
<dbReference type="Proteomes" id="UP001524586">
    <property type="component" value="Unassembled WGS sequence"/>
</dbReference>
<protein>
    <submittedName>
        <fullName evidence="1">Uncharacterized protein</fullName>
    </submittedName>
</protein>
<reference evidence="1 2" key="1">
    <citation type="submission" date="2022-07" db="EMBL/GenBank/DDBJ databases">
        <title>Methylomonas rivi sp. nov., Methylomonas rosea sp. nov., Methylomonas aureus sp. nov. and Methylomonas subterranea sp. nov., four novel methanotrophs isolated from a freshwater creek and the deep terrestrial subsurface.</title>
        <authorList>
            <person name="Abin C."/>
            <person name="Sankaranarayanan K."/>
            <person name="Garner C."/>
            <person name="Sindelar R."/>
            <person name="Kotary K."/>
            <person name="Garner R."/>
            <person name="Barclay S."/>
            <person name="Lawson P."/>
            <person name="Krumholz L."/>
        </authorList>
    </citation>
    <scope>NUCLEOTIDE SEQUENCE [LARGE SCALE GENOMIC DNA]</scope>
    <source>
        <strain evidence="1 2">WSC-6</strain>
    </source>
</reference>
<accession>A0ABT1U4U1</accession>
<comment type="caution">
    <text evidence="1">The sequence shown here is derived from an EMBL/GenBank/DDBJ whole genome shotgun (WGS) entry which is preliminary data.</text>
</comment>
<evidence type="ECO:0000313" key="2">
    <source>
        <dbReference type="Proteomes" id="UP001524586"/>
    </source>
</evidence>